<proteinExistence type="predicted"/>
<dbReference type="RefSeq" id="WP_110032178.1">
    <property type="nucleotide sequence ID" value="NZ_QGTR01000003.1"/>
</dbReference>
<dbReference type="SUPFAM" id="SSF53795">
    <property type="entry name" value="PEP carboxykinase-like"/>
    <property type="match status" value="1"/>
</dbReference>
<dbReference type="Gene3D" id="3.40.50.300">
    <property type="entry name" value="P-loop containing nucleotide triphosphate hydrolases"/>
    <property type="match status" value="1"/>
</dbReference>
<comment type="caution">
    <text evidence="1">The sequence shown here is derived from an EMBL/GenBank/DDBJ whole genome shotgun (WGS) entry which is preliminary data.</text>
</comment>
<keyword evidence="2" id="KW-1185">Reference proteome</keyword>
<accession>A0A317PHJ9</accession>
<dbReference type="InterPro" id="IPR027417">
    <property type="entry name" value="P-loop_NTPase"/>
</dbReference>
<dbReference type="Proteomes" id="UP000246352">
    <property type="component" value="Unassembled WGS sequence"/>
</dbReference>
<name>A0A317PHJ9_9HYPH</name>
<protein>
    <recommendedName>
        <fullName evidence="3">Hpr(Ser) kinase/phosphatase</fullName>
    </recommendedName>
</protein>
<sequence>MADPVLCLNFFGARLSVAADSPRWLDRMRQAFAAFVGDEPRPGDFFLTISDSAGQGEPPDLALTWEGILPDGRPGRVWESAFTAVLAVEESVVVKIEHTEGSATAHVMAGGDAALFSSALMFILDAALLAAGQQLVHGACLVDQRSQRAALICVPSGGGKTTTSMAMARDGFSLMTDDASVLIPNAGRPLVWGLPRPLKVHRYTADLLSWIGPLPDTWDENGEQGIPLARIADRISVMAPQPVELGAVFLLGPRSSGDHAVTRLPKPEMLIAIAHDNVAFRAAGMTPRALRRFGELGGMVADVPTFQISAGRELASLPAMVAAAMNEDVLASRIP</sequence>
<dbReference type="OrthoDB" id="7943311at2"/>
<gene>
    <name evidence="1" type="ORF">DFR52_103100</name>
</gene>
<dbReference type="AlphaFoldDB" id="A0A317PHJ9"/>
<dbReference type="EMBL" id="QGTR01000003">
    <property type="protein sequence ID" value="PWV99901.1"/>
    <property type="molecule type" value="Genomic_DNA"/>
</dbReference>
<evidence type="ECO:0000313" key="1">
    <source>
        <dbReference type="EMBL" id="PWV99901.1"/>
    </source>
</evidence>
<reference evidence="1 2" key="1">
    <citation type="submission" date="2018-05" db="EMBL/GenBank/DDBJ databases">
        <title>Genomic Encyclopedia of Type Strains, Phase IV (KMG-IV): sequencing the most valuable type-strain genomes for metagenomic binning, comparative biology and taxonomic classification.</title>
        <authorList>
            <person name="Goeker M."/>
        </authorList>
    </citation>
    <scope>NUCLEOTIDE SEQUENCE [LARGE SCALE GENOMIC DNA]</scope>
    <source>
        <strain evidence="1 2">DSM 16791</strain>
    </source>
</reference>
<evidence type="ECO:0000313" key="2">
    <source>
        <dbReference type="Proteomes" id="UP000246352"/>
    </source>
</evidence>
<organism evidence="1 2">
    <name type="scientific">Hoeflea marina</name>
    <dbReference type="NCBI Taxonomy" id="274592"/>
    <lineage>
        <taxon>Bacteria</taxon>
        <taxon>Pseudomonadati</taxon>
        <taxon>Pseudomonadota</taxon>
        <taxon>Alphaproteobacteria</taxon>
        <taxon>Hyphomicrobiales</taxon>
        <taxon>Rhizobiaceae</taxon>
        <taxon>Hoeflea</taxon>
    </lineage>
</organism>
<evidence type="ECO:0008006" key="3">
    <source>
        <dbReference type="Google" id="ProtNLM"/>
    </source>
</evidence>